<evidence type="ECO:0000313" key="6">
    <source>
        <dbReference type="EMBL" id="AZN70555.1"/>
    </source>
</evidence>
<evidence type="ECO:0000259" key="5">
    <source>
        <dbReference type="PROSITE" id="PS51891"/>
    </source>
</evidence>
<evidence type="ECO:0000256" key="4">
    <source>
        <dbReference type="ARBA" id="ARBA00023239"/>
    </source>
</evidence>
<dbReference type="AlphaFoldDB" id="A0A3S9B0S8"/>
<keyword evidence="4" id="KW-0456">Lyase</keyword>
<feature type="domain" description="CENP-V/GFA" evidence="5">
    <location>
        <begin position="5"/>
        <end position="114"/>
    </location>
</feature>
<keyword evidence="2" id="KW-0479">Metal-binding</keyword>
<evidence type="ECO:0000256" key="1">
    <source>
        <dbReference type="ARBA" id="ARBA00005495"/>
    </source>
</evidence>
<comment type="similarity">
    <text evidence="1">Belongs to the Gfa family.</text>
</comment>
<evidence type="ECO:0000313" key="7">
    <source>
        <dbReference type="Proteomes" id="UP000268192"/>
    </source>
</evidence>
<dbReference type="PROSITE" id="PS51891">
    <property type="entry name" value="CENP_V_GFA"/>
    <property type="match status" value="1"/>
</dbReference>
<accession>A0A3S9B0S8</accession>
<dbReference type="OrthoDB" id="9011205at2"/>
<organism evidence="6 7">
    <name type="scientific">Georhizobium profundi</name>
    <dbReference type="NCBI Taxonomy" id="2341112"/>
    <lineage>
        <taxon>Bacteria</taxon>
        <taxon>Pseudomonadati</taxon>
        <taxon>Pseudomonadota</taxon>
        <taxon>Alphaproteobacteria</taxon>
        <taxon>Hyphomicrobiales</taxon>
        <taxon>Rhizobiaceae</taxon>
        <taxon>Georhizobium</taxon>
    </lineage>
</organism>
<dbReference type="PANTHER" id="PTHR33337">
    <property type="entry name" value="GFA DOMAIN-CONTAINING PROTEIN"/>
    <property type="match status" value="1"/>
</dbReference>
<dbReference type="GO" id="GO:0046872">
    <property type="term" value="F:metal ion binding"/>
    <property type="evidence" value="ECO:0007669"/>
    <property type="project" value="UniProtKB-KW"/>
</dbReference>
<reference evidence="6 7" key="1">
    <citation type="submission" date="2018-09" db="EMBL/GenBank/DDBJ databases">
        <title>Marinorhizobium profundi gen. nov., sp. nov., isolated from a deep-sea sediment sample from the New Britain Trench and proposal of Marinorhizobiaceae fam. nov. in the order Rhizobiales of the class Alphaproteobacteria.</title>
        <authorList>
            <person name="Cao J."/>
        </authorList>
    </citation>
    <scope>NUCLEOTIDE SEQUENCE [LARGE SCALE GENOMIC DNA]</scope>
    <source>
        <strain evidence="6 7">WS11</strain>
    </source>
</reference>
<dbReference type="KEGG" id="abaw:D5400_04040"/>
<dbReference type="Gene3D" id="3.90.1590.10">
    <property type="entry name" value="glutathione-dependent formaldehyde- activating enzyme (gfa)"/>
    <property type="match status" value="1"/>
</dbReference>
<proteinExistence type="inferred from homology"/>
<evidence type="ECO:0000256" key="2">
    <source>
        <dbReference type="ARBA" id="ARBA00022723"/>
    </source>
</evidence>
<gene>
    <name evidence="6" type="ORF">D5400_04040</name>
</gene>
<sequence>MAILARGGCRCDSNPVRFEYNKEPAEVHFCLCTDCTDTCGGALALIAVVERSAFTITAGEEKIRNIDTKPTCHRRYCADCGCHMFLYVDAFPDHLLIHVPTIDRDTDIGGEPDRWVFVNSKHPMVTIPDDGLPRHPGWAASGDPVQAA</sequence>
<name>A0A3S9B0S8_9HYPH</name>
<dbReference type="PANTHER" id="PTHR33337:SF40">
    <property type="entry name" value="CENP-V_GFA DOMAIN-CONTAINING PROTEIN-RELATED"/>
    <property type="match status" value="1"/>
</dbReference>
<dbReference type="Proteomes" id="UP000268192">
    <property type="component" value="Chromosome"/>
</dbReference>
<dbReference type="GO" id="GO:0016846">
    <property type="term" value="F:carbon-sulfur lyase activity"/>
    <property type="evidence" value="ECO:0007669"/>
    <property type="project" value="InterPro"/>
</dbReference>
<dbReference type="InterPro" id="IPR006913">
    <property type="entry name" value="CENP-V/GFA"/>
</dbReference>
<evidence type="ECO:0000256" key="3">
    <source>
        <dbReference type="ARBA" id="ARBA00022833"/>
    </source>
</evidence>
<keyword evidence="7" id="KW-1185">Reference proteome</keyword>
<dbReference type="EMBL" id="CP032509">
    <property type="protein sequence ID" value="AZN70555.1"/>
    <property type="molecule type" value="Genomic_DNA"/>
</dbReference>
<dbReference type="InterPro" id="IPR011057">
    <property type="entry name" value="Mss4-like_sf"/>
</dbReference>
<protein>
    <submittedName>
        <fullName evidence="6">GFA family protein</fullName>
    </submittedName>
</protein>
<keyword evidence="3" id="KW-0862">Zinc</keyword>
<dbReference type="SUPFAM" id="SSF51316">
    <property type="entry name" value="Mss4-like"/>
    <property type="match status" value="1"/>
</dbReference>
<dbReference type="Pfam" id="PF04828">
    <property type="entry name" value="GFA"/>
    <property type="match status" value="1"/>
</dbReference>
<dbReference type="RefSeq" id="WP_126007879.1">
    <property type="nucleotide sequence ID" value="NZ_CP032509.1"/>
</dbReference>